<evidence type="ECO:0000259" key="1">
    <source>
        <dbReference type="Pfam" id="PF12684"/>
    </source>
</evidence>
<name>A0A2P7SEA0_9HYPH</name>
<comment type="caution">
    <text evidence="2">The sequence shown here is derived from an EMBL/GenBank/DDBJ whole genome shotgun (WGS) entry which is preliminary data.</text>
</comment>
<evidence type="ECO:0000313" key="2">
    <source>
        <dbReference type="EMBL" id="PSJ60797.1"/>
    </source>
</evidence>
<proteinExistence type="predicted"/>
<dbReference type="Proteomes" id="UP000240653">
    <property type="component" value="Unassembled WGS sequence"/>
</dbReference>
<evidence type="ECO:0000313" key="3">
    <source>
        <dbReference type="Proteomes" id="UP000240653"/>
    </source>
</evidence>
<accession>A0A2P7SEA0</accession>
<dbReference type="RefSeq" id="WP_106724262.1">
    <property type="nucleotide sequence ID" value="NZ_PXYL01000005.1"/>
</dbReference>
<sequence length="328" mass="36581">MNMQPIGVEAHSIVSATAELIPDGIHFGLSEDAYHGDPALGSTGLKDLIDNAPDFWWSSWMNPAREPDKETPAKIFGRAVHKCVLEGRAAFDALYSPCEHPGNIKAGKEEREAVEAAGKLPLKRDEYNRIVAASAFIRANATLRDAFTGGQPEVSVFWTADGIRFKARFDYLKMRAVADLKSIRNPLNKSFVQACRDRIAGLDYVISAAHYMDGRQRMGAFVKAGQVYGAPDSENFRSWLIQVAGQREFAFVFVFWQAEGAPISHGFQISPGNPILDSAKQSIAKAVWNYRQFMEKFGTKIAWVPSTPLEELDETELPIWWQQKQLKG</sequence>
<dbReference type="EMBL" id="PXYL01000005">
    <property type="protein sequence ID" value="PSJ60797.1"/>
    <property type="molecule type" value="Genomic_DNA"/>
</dbReference>
<reference evidence="2 3" key="1">
    <citation type="submission" date="2018-03" db="EMBL/GenBank/DDBJ databases">
        <title>The draft genome of Mesorhizobium soli JCM 19897.</title>
        <authorList>
            <person name="Li L."/>
            <person name="Liu L."/>
            <person name="Liang L."/>
            <person name="Wang T."/>
            <person name="Zhang X."/>
        </authorList>
    </citation>
    <scope>NUCLEOTIDE SEQUENCE [LARGE SCALE GENOMIC DNA]</scope>
    <source>
        <strain evidence="2 3">JCM 19897</strain>
    </source>
</reference>
<gene>
    <name evidence="2" type="ORF">C7I85_12200</name>
</gene>
<protein>
    <recommendedName>
        <fullName evidence="1">Putative exodeoxyribonuclease 8 PDDEXK-like domain-containing protein</fullName>
    </recommendedName>
</protein>
<feature type="domain" description="Putative exodeoxyribonuclease 8 PDDEXK-like" evidence="1">
    <location>
        <begin position="67"/>
        <end position="217"/>
    </location>
</feature>
<dbReference type="Pfam" id="PF12684">
    <property type="entry name" value="DUF3799"/>
    <property type="match status" value="1"/>
</dbReference>
<dbReference type="InterPro" id="IPR011604">
    <property type="entry name" value="PDDEXK-like_dom_sf"/>
</dbReference>
<organism evidence="2 3">
    <name type="scientific">Pseudaminobacter soli</name>
    <name type="common">ex Li et al. 2025</name>
    <dbReference type="NCBI Taxonomy" id="1295366"/>
    <lineage>
        <taxon>Bacteria</taxon>
        <taxon>Pseudomonadati</taxon>
        <taxon>Pseudomonadota</taxon>
        <taxon>Alphaproteobacteria</taxon>
        <taxon>Hyphomicrobiales</taxon>
        <taxon>Phyllobacteriaceae</taxon>
        <taxon>Pseudaminobacter</taxon>
    </lineage>
</organism>
<dbReference type="InterPro" id="IPR024432">
    <property type="entry name" value="Put_RecE_PDDEXK-like_dom"/>
</dbReference>
<keyword evidence="3" id="KW-1185">Reference proteome</keyword>
<dbReference type="OrthoDB" id="3292504at2"/>
<dbReference type="Gene3D" id="3.90.320.10">
    <property type="match status" value="1"/>
</dbReference>
<dbReference type="AlphaFoldDB" id="A0A2P7SEA0"/>